<dbReference type="PANTHER" id="PTHR13678">
    <property type="entry name" value="VACUOLAR PROTEIN SORTING-ASSOCIATED PROTEIN 37"/>
    <property type="match status" value="1"/>
</dbReference>
<dbReference type="GO" id="GO:0006612">
    <property type="term" value="P:protein targeting to membrane"/>
    <property type="evidence" value="ECO:0007669"/>
    <property type="project" value="TreeGrafter"/>
</dbReference>
<dbReference type="InterPro" id="IPR037202">
    <property type="entry name" value="ESCRT_assembly_dom"/>
</dbReference>
<dbReference type="InterPro" id="IPR029012">
    <property type="entry name" value="Helix_hairpin_bin_sf"/>
</dbReference>
<dbReference type="EMBL" id="LAVV01007653">
    <property type="protein sequence ID" value="KNZ55221.1"/>
    <property type="molecule type" value="Genomic_DNA"/>
</dbReference>
<protein>
    <recommendedName>
        <fullName evidence="8">VPS37 C-terminal domain-containing protein</fullName>
    </recommendedName>
</protein>
<name>A0A0L6V388_9BASI</name>
<dbReference type="AlphaFoldDB" id="A0A0L6V388"/>
<dbReference type="PANTHER" id="PTHR13678:SF2">
    <property type="entry name" value="VACUOLAR PROTEIN SORTING-ASSOCIATED PROTEIN 37A"/>
    <property type="match status" value="1"/>
</dbReference>
<gene>
    <name evidence="9" type="ORF">VP01_2736g4</name>
</gene>
<comment type="caution">
    <text evidence="9">The sequence shown here is derived from an EMBL/GenBank/DDBJ whole genome shotgun (WGS) entry which is preliminary data.</text>
</comment>
<evidence type="ECO:0000256" key="1">
    <source>
        <dbReference type="ARBA" id="ARBA00004177"/>
    </source>
</evidence>
<keyword evidence="4" id="KW-0967">Endosome</keyword>
<dbReference type="Proteomes" id="UP000037035">
    <property type="component" value="Unassembled WGS sequence"/>
</dbReference>
<feature type="compositionally biased region" description="Polar residues" evidence="7">
    <location>
        <begin position="1"/>
        <end position="13"/>
    </location>
</feature>
<dbReference type="PROSITE" id="PS51314">
    <property type="entry name" value="VPS37_C"/>
    <property type="match status" value="1"/>
</dbReference>
<keyword evidence="3 6" id="KW-0813">Transport</keyword>
<evidence type="ECO:0000256" key="2">
    <source>
        <dbReference type="ARBA" id="ARBA00007617"/>
    </source>
</evidence>
<keyword evidence="5 6" id="KW-0653">Protein transport</keyword>
<accession>A0A0L6V388</accession>
<evidence type="ECO:0000256" key="3">
    <source>
        <dbReference type="ARBA" id="ARBA00022448"/>
    </source>
</evidence>
<dbReference type="Pfam" id="PF07200">
    <property type="entry name" value="Mod_r"/>
    <property type="match status" value="1"/>
</dbReference>
<dbReference type="GO" id="GO:0000813">
    <property type="term" value="C:ESCRT I complex"/>
    <property type="evidence" value="ECO:0007669"/>
    <property type="project" value="TreeGrafter"/>
</dbReference>
<evidence type="ECO:0000256" key="6">
    <source>
        <dbReference type="PROSITE-ProRule" id="PRU00646"/>
    </source>
</evidence>
<organism evidence="9 10">
    <name type="scientific">Puccinia sorghi</name>
    <dbReference type="NCBI Taxonomy" id="27349"/>
    <lineage>
        <taxon>Eukaryota</taxon>
        <taxon>Fungi</taxon>
        <taxon>Dikarya</taxon>
        <taxon>Basidiomycota</taxon>
        <taxon>Pucciniomycotina</taxon>
        <taxon>Pucciniomycetes</taxon>
        <taxon>Pucciniales</taxon>
        <taxon>Pucciniaceae</taxon>
        <taxon>Puccinia</taxon>
    </lineage>
</organism>
<keyword evidence="10" id="KW-1185">Reference proteome</keyword>
<dbReference type="InterPro" id="IPR009851">
    <property type="entry name" value="Mod_r"/>
</dbReference>
<feature type="domain" description="VPS37 C-terminal" evidence="8">
    <location>
        <begin position="104"/>
        <end position="189"/>
    </location>
</feature>
<proteinExistence type="inferred from homology"/>
<comment type="similarity">
    <text evidence="2">Belongs to the VPS37 family.</text>
</comment>
<evidence type="ECO:0000256" key="4">
    <source>
        <dbReference type="ARBA" id="ARBA00022753"/>
    </source>
</evidence>
<evidence type="ECO:0000313" key="10">
    <source>
        <dbReference type="Proteomes" id="UP000037035"/>
    </source>
</evidence>
<dbReference type="Gene3D" id="1.10.287.660">
    <property type="entry name" value="Helix hairpin bin"/>
    <property type="match status" value="1"/>
</dbReference>
<evidence type="ECO:0000259" key="8">
    <source>
        <dbReference type="PROSITE" id="PS51314"/>
    </source>
</evidence>
<dbReference type="GO" id="GO:0043162">
    <property type="term" value="P:ubiquitin-dependent protein catabolic process via the multivesicular body sorting pathway"/>
    <property type="evidence" value="ECO:0007669"/>
    <property type="project" value="UniProtKB-ARBA"/>
</dbReference>
<feature type="region of interest" description="Disordered" evidence="7">
    <location>
        <begin position="1"/>
        <end position="22"/>
    </location>
</feature>
<dbReference type="GO" id="GO:0006623">
    <property type="term" value="P:protein targeting to vacuole"/>
    <property type="evidence" value="ECO:0007669"/>
    <property type="project" value="TreeGrafter"/>
</dbReference>
<evidence type="ECO:0000256" key="7">
    <source>
        <dbReference type="SAM" id="MobiDB-lite"/>
    </source>
</evidence>
<dbReference type="VEuPathDB" id="FungiDB:VP01_2736g4"/>
<dbReference type="STRING" id="27349.A0A0L6V388"/>
<evidence type="ECO:0000256" key="5">
    <source>
        <dbReference type="ARBA" id="ARBA00022927"/>
    </source>
</evidence>
<dbReference type="SUPFAM" id="SSF140111">
    <property type="entry name" value="Endosomal sorting complex assembly domain"/>
    <property type="match status" value="1"/>
</dbReference>
<comment type="subcellular location">
    <subcellularLocation>
        <location evidence="1">Endosome</location>
    </subcellularLocation>
</comment>
<reference evidence="9 10" key="1">
    <citation type="submission" date="2015-08" db="EMBL/GenBank/DDBJ databases">
        <title>Next Generation Sequencing and Analysis of the Genome of Puccinia sorghi L Schw, the Causal Agent of Maize Common Rust.</title>
        <authorList>
            <person name="Rochi L."/>
            <person name="Burguener G."/>
            <person name="Darino M."/>
            <person name="Turjanski A."/>
            <person name="Kreff E."/>
            <person name="Dieguez M.J."/>
            <person name="Sacco F."/>
        </authorList>
    </citation>
    <scope>NUCLEOTIDE SEQUENCE [LARGE SCALE GENOMIC DNA]</scope>
    <source>
        <strain evidence="9 10">RO10H11247</strain>
    </source>
</reference>
<dbReference type="OrthoDB" id="10260857at2759"/>
<evidence type="ECO:0000313" key="9">
    <source>
        <dbReference type="EMBL" id="KNZ55221.1"/>
    </source>
</evidence>
<sequence>MASSTQQDHQAVQPTIDDPLGRDFPEIGAMSKEDLQDMLNDPHFFHAMLIRQPEVKRLVGDHQVAINRNQALAEKNLSLRPKLENLRDQVTASFNQTQKAISQFDDLLKKQADLYQVSTEPYGESASRSRLLTALHESDKLSESIAHQFAVQGLLEEDQFIKEFREERTKYHKRAWVANRWSEGNFRWD</sequence>